<evidence type="ECO:0000256" key="5">
    <source>
        <dbReference type="SAM" id="Phobius"/>
    </source>
</evidence>
<dbReference type="InterPro" id="IPR039421">
    <property type="entry name" value="Type_1_exporter"/>
</dbReference>
<dbReference type="InterPro" id="IPR003439">
    <property type="entry name" value="ABC_transporter-like_ATP-bd"/>
</dbReference>
<sequence length="434" mass="48010">MKRLFELIAPHKGTVLIASLCSLVVSLINGAFAWFVKTIVDDIFVMGDKMVLLYVAVGVVAAFAVRGLFVFIQNYFMFSVGAKVVRDIRNGLYRRIVYLPMGYFGTDSRGSILSKAISDAGILQELLAFRIKDFFVCTGTVVILTGVAMSRRFDLTILALGVLPFAYFIVGKIGKRLKKVSRWAQMKLAHITDSLTEGITGIKIIKSFCVEELESEKFSQKTDGYFTHFMKSVKMIQLTSLLMEVVAGIGVAAIIYYGGQLIAEGEMTAGDFFSFMAAILMIFTPAKRLAAVSNGLQQARAYVERIDEVLMSETEKQGERTLAEFKKAITYDSVRFRYPTRDDHALDGISVDIKKGDVVAIVGRSGSGKTTFVDLLSRFYNPDDGRILIDGKDIREFTNHALRSLIGIVSQDVILFNDTVRANIAFGKPGATDE</sequence>
<evidence type="ECO:0000313" key="7">
    <source>
        <dbReference type="EMBL" id="KKM85485.1"/>
    </source>
</evidence>
<feature type="transmembrane region" description="Helical" evidence="5">
    <location>
        <begin position="12"/>
        <end position="36"/>
    </location>
</feature>
<dbReference type="GO" id="GO:0016020">
    <property type="term" value="C:membrane"/>
    <property type="evidence" value="ECO:0007669"/>
    <property type="project" value="UniProtKB-SubCell"/>
</dbReference>
<dbReference type="Pfam" id="PF00005">
    <property type="entry name" value="ABC_tran"/>
    <property type="match status" value="1"/>
</dbReference>
<keyword evidence="4 5" id="KW-0472">Membrane</keyword>
<accession>A0A0F9N9Q7</accession>
<comment type="caution">
    <text evidence="7">The sequence shown here is derived from an EMBL/GenBank/DDBJ whole genome shotgun (WGS) entry which is preliminary data.</text>
</comment>
<feature type="transmembrane region" description="Helical" evidence="5">
    <location>
        <begin position="272"/>
        <end position="290"/>
    </location>
</feature>
<dbReference type="PANTHER" id="PTHR43394:SF1">
    <property type="entry name" value="ATP-BINDING CASSETTE SUB-FAMILY B MEMBER 10, MITOCHONDRIAL"/>
    <property type="match status" value="1"/>
</dbReference>
<evidence type="ECO:0000256" key="2">
    <source>
        <dbReference type="ARBA" id="ARBA00022692"/>
    </source>
</evidence>
<dbReference type="PROSITE" id="PS50929">
    <property type="entry name" value="ABC_TM1F"/>
    <property type="match status" value="1"/>
</dbReference>
<protein>
    <recommendedName>
        <fullName evidence="6">ABC transmembrane type-1 domain-containing protein</fullName>
    </recommendedName>
</protein>
<dbReference type="SUPFAM" id="SSF90123">
    <property type="entry name" value="ABC transporter transmembrane region"/>
    <property type="match status" value="1"/>
</dbReference>
<dbReference type="PANTHER" id="PTHR43394">
    <property type="entry name" value="ATP-DEPENDENT PERMEASE MDL1, MITOCHONDRIAL"/>
    <property type="match status" value="1"/>
</dbReference>
<dbReference type="Pfam" id="PF00664">
    <property type="entry name" value="ABC_membrane"/>
    <property type="match status" value="1"/>
</dbReference>
<comment type="subcellular location">
    <subcellularLocation>
        <location evidence="1">Membrane</location>
        <topology evidence="1">Multi-pass membrane protein</topology>
    </subcellularLocation>
</comment>
<feature type="transmembrane region" description="Helical" evidence="5">
    <location>
        <begin position="51"/>
        <end position="72"/>
    </location>
</feature>
<proteinExistence type="predicted"/>
<dbReference type="InterPro" id="IPR011527">
    <property type="entry name" value="ABC1_TM_dom"/>
</dbReference>
<keyword evidence="2 5" id="KW-0812">Transmembrane</keyword>
<dbReference type="InterPro" id="IPR027417">
    <property type="entry name" value="P-loop_NTPase"/>
</dbReference>
<organism evidence="7">
    <name type="scientific">marine sediment metagenome</name>
    <dbReference type="NCBI Taxonomy" id="412755"/>
    <lineage>
        <taxon>unclassified sequences</taxon>
        <taxon>metagenomes</taxon>
        <taxon>ecological metagenomes</taxon>
    </lineage>
</organism>
<dbReference type="CDD" id="cd18552">
    <property type="entry name" value="ABC_6TM_MsbA_like"/>
    <property type="match status" value="1"/>
</dbReference>
<dbReference type="InterPro" id="IPR036640">
    <property type="entry name" value="ABC1_TM_sf"/>
</dbReference>
<evidence type="ECO:0000259" key="6">
    <source>
        <dbReference type="PROSITE" id="PS50929"/>
    </source>
</evidence>
<feature type="domain" description="ABC transmembrane type-1" evidence="6">
    <location>
        <begin position="16"/>
        <end position="298"/>
    </location>
</feature>
<evidence type="ECO:0000256" key="3">
    <source>
        <dbReference type="ARBA" id="ARBA00022989"/>
    </source>
</evidence>
<dbReference type="Gene3D" id="1.20.1560.10">
    <property type="entry name" value="ABC transporter type 1, transmembrane domain"/>
    <property type="match status" value="1"/>
</dbReference>
<name>A0A0F9N9Q7_9ZZZZ</name>
<feature type="transmembrane region" description="Helical" evidence="5">
    <location>
        <begin position="155"/>
        <end position="173"/>
    </location>
</feature>
<evidence type="ECO:0000256" key="4">
    <source>
        <dbReference type="ARBA" id="ARBA00023136"/>
    </source>
</evidence>
<feature type="non-terminal residue" evidence="7">
    <location>
        <position position="434"/>
    </location>
</feature>
<dbReference type="GO" id="GO:0016887">
    <property type="term" value="F:ATP hydrolysis activity"/>
    <property type="evidence" value="ECO:0007669"/>
    <property type="project" value="InterPro"/>
</dbReference>
<dbReference type="GO" id="GO:0005524">
    <property type="term" value="F:ATP binding"/>
    <property type="evidence" value="ECO:0007669"/>
    <property type="project" value="InterPro"/>
</dbReference>
<dbReference type="AlphaFoldDB" id="A0A0F9N9Q7"/>
<gene>
    <name evidence="7" type="ORF">LCGC14_1288610</name>
</gene>
<evidence type="ECO:0000256" key="1">
    <source>
        <dbReference type="ARBA" id="ARBA00004141"/>
    </source>
</evidence>
<dbReference type="GO" id="GO:0015421">
    <property type="term" value="F:ABC-type oligopeptide transporter activity"/>
    <property type="evidence" value="ECO:0007669"/>
    <property type="project" value="TreeGrafter"/>
</dbReference>
<dbReference type="Gene3D" id="3.40.50.300">
    <property type="entry name" value="P-loop containing nucleotide triphosphate hydrolases"/>
    <property type="match status" value="1"/>
</dbReference>
<reference evidence="7" key="1">
    <citation type="journal article" date="2015" name="Nature">
        <title>Complex archaea that bridge the gap between prokaryotes and eukaryotes.</title>
        <authorList>
            <person name="Spang A."/>
            <person name="Saw J.H."/>
            <person name="Jorgensen S.L."/>
            <person name="Zaremba-Niedzwiedzka K."/>
            <person name="Martijn J."/>
            <person name="Lind A.E."/>
            <person name="van Eijk R."/>
            <person name="Schleper C."/>
            <person name="Guy L."/>
            <person name="Ettema T.J."/>
        </authorList>
    </citation>
    <scope>NUCLEOTIDE SEQUENCE</scope>
</reference>
<dbReference type="SUPFAM" id="SSF52540">
    <property type="entry name" value="P-loop containing nucleoside triphosphate hydrolases"/>
    <property type="match status" value="1"/>
</dbReference>
<feature type="transmembrane region" description="Helical" evidence="5">
    <location>
        <begin position="238"/>
        <end position="257"/>
    </location>
</feature>
<feature type="transmembrane region" description="Helical" evidence="5">
    <location>
        <begin position="131"/>
        <end position="149"/>
    </location>
</feature>
<keyword evidence="3 5" id="KW-1133">Transmembrane helix</keyword>
<dbReference type="EMBL" id="LAZR01007403">
    <property type="protein sequence ID" value="KKM85485.1"/>
    <property type="molecule type" value="Genomic_DNA"/>
</dbReference>